<feature type="binding site" evidence="7">
    <location>
        <begin position="162"/>
        <end position="164"/>
    </location>
    <ligand>
        <name>ATP</name>
        <dbReference type="ChEBI" id="CHEBI:30616"/>
    </ligand>
</feature>
<evidence type="ECO:0000313" key="8">
    <source>
        <dbReference type="EMBL" id="ATL47056.1"/>
    </source>
</evidence>
<proteinExistence type="inferred from homology"/>
<sequence length="340" mass="37063">MGFFNFLTQDIAIDLGTANTLIIHNDQVVVDEPSIVAIERASGKIVAVGKKAMMMHEKTHEYLRTIRPLKDGVIADFNAAEGMLRELIKMVYPKKPLFAPSWRMVICIPSSITEVEKRAVKDSAEQAGAKEVHLIHEPMAAALGIGIDVEEPVGNMIIDIGGGTTGISVIALAGIVCDQSIRVAGDEFTADIMEALRRYHSLLIGERTAEQIKIQIGSALKELDSPPEDIAVNGRDLVTGIPKQIMVSYQEIAEALDKSIFKIEEAILKALETTPPELASDIYRRGLYLTGGGALLRGLDKRLSQKIKLPVHVADDPLRAVVRGTGIALKHIGKYPFLMQ</sequence>
<dbReference type="PANTHER" id="PTHR42749">
    <property type="entry name" value="CELL SHAPE-DETERMINING PROTEIN MREB"/>
    <property type="match status" value="1"/>
</dbReference>
<dbReference type="EMBL" id="CP023777">
    <property type="protein sequence ID" value="ATL47056.1"/>
    <property type="molecule type" value="Genomic_DNA"/>
</dbReference>
<dbReference type="PROSITE" id="PS00329">
    <property type="entry name" value="HSP70_2"/>
    <property type="match status" value="1"/>
</dbReference>
<dbReference type="HAMAP" id="MF_02207">
    <property type="entry name" value="MreB"/>
    <property type="match status" value="1"/>
</dbReference>
<dbReference type="AlphaFoldDB" id="A0A291QSX7"/>
<dbReference type="CDD" id="cd10225">
    <property type="entry name" value="ASKHA_NBD_MreB-like"/>
    <property type="match status" value="1"/>
</dbReference>
<evidence type="ECO:0000256" key="4">
    <source>
        <dbReference type="ARBA" id="ARBA00022840"/>
    </source>
</evidence>
<gene>
    <name evidence="7" type="primary">mreB</name>
    <name evidence="8" type="ORF">COR50_07580</name>
</gene>
<dbReference type="SMART" id="SM00268">
    <property type="entry name" value="ACTIN"/>
    <property type="match status" value="1"/>
</dbReference>
<dbReference type="GO" id="GO:0005524">
    <property type="term" value="F:ATP binding"/>
    <property type="evidence" value="ECO:0007669"/>
    <property type="project" value="UniProtKB-KW"/>
</dbReference>
<dbReference type="Gene3D" id="3.30.420.40">
    <property type="match status" value="3"/>
</dbReference>
<dbReference type="PANTHER" id="PTHR42749:SF1">
    <property type="entry name" value="CELL SHAPE-DETERMINING PROTEIN MREB"/>
    <property type="match status" value="1"/>
</dbReference>
<dbReference type="InterPro" id="IPR004753">
    <property type="entry name" value="MreB"/>
</dbReference>
<dbReference type="NCBIfam" id="NF010539">
    <property type="entry name" value="PRK13927.1"/>
    <property type="match status" value="1"/>
</dbReference>
<dbReference type="NCBIfam" id="TIGR00904">
    <property type="entry name" value="mreB"/>
    <property type="match status" value="1"/>
</dbReference>
<comment type="subcellular location">
    <subcellularLocation>
        <location evidence="7">Cytoplasm</location>
    </subcellularLocation>
    <text evidence="7">Membrane-associated.</text>
</comment>
<protein>
    <recommendedName>
        <fullName evidence="7">Cell shape-determining protein MreB</fullName>
    </recommendedName>
</protein>
<evidence type="ECO:0000256" key="5">
    <source>
        <dbReference type="ARBA" id="ARBA00022960"/>
    </source>
</evidence>
<name>A0A291QSX7_9BACT</name>
<dbReference type="InterPro" id="IPR018181">
    <property type="entry name" value="Heat_shock_70_CS"/>
</dbReference>
<dbReference type="RefSeq" id="WP_098193440.1">
    <property type="nucleotide sequence ID" value="NZ_CP023777.1"/>
</dbReference>
<evidence type="ECO:0000256" key="6">
    <source>
        <dbReference type="ARBA" id="ARBA00023458"/>
    </source>
</evidence>
<feature type="binding site" evidence="7">
    <location>
        <begin position="17"/>
        <end position="19"/>
    </location>
    <ligand>
        <name>ATP</name>
        <dbReference type="ChEBI" id="CHEBI:30616"/>
    </ligand>
</feature>
<accession>A0A291QSX7</accession>
<comment type="function">
    <text evidence="7">Forms membrane-associated dynamic filaments that are essential for cell shape determination. Acts by regulating cell wall synthesis and cell elongation, and thus cell shape. A feedback loop between cell geometry and MreB localization may maintain elongated cell shape by targeting cell wall growth to regions of negative cell wall curvature.</text>
</comment>
<dbReference type="InterPro" id="IPR043129">
    <property type="entry name" value="ATPase_NBD"/>
</dbReference>
<keyword evidence="5 7" id="KW-0133">Cell shape</keyword>
<evidence type="ECO:0000313" key="9">
    <source>
        <dbReference type="Proteomes" id="UP000220133"/>
    </source>
</evidence>
<keyword evidence="3 7" id="KW-0547">Nucleotide-binding</keyword>
<keyword evidence="2 7" id="KW-0963">Cytoplasm</keyword>
<dbReference type="KEGG" id="cbae:COR50_07580"/>
<comment type="similarity">
    <text evidence="6 7">Belongs to the FtsA/MreB family.</text>
</comment>
<comment type="similarity">
    <text evidence="1">Belongs to the heat shock protein 70 family.</text>
</comment>
<evidence type="ECO:0000256" key="2">
    <source>
        <dbReference type="ARBA" id="ARBA00022490"/>
    </source>
</evidence>
<dbReference type="SUPFAM" id="SSF53067">
    <property type="entry name" value="Actin-like ATPase domain"/>
    <property type="match status" value="2"/>
</dbReference>
<dbReference type="OrthoDB" id="9768127at2"/>
<dbReference type="GO" id="GO:0000902">
    <property type="term" value="P:cell morphogenesis"/>
    <property type="evidence" value="ECO:0007669"/>
    <property type="project" value="InterPro"/>
</dbReference>
<evidence type="ECO:0000256" key="3">
    <source>
        <dbReference type="ARBA" id="ARBA00022741"/>
    </source>
</evidence>
<dbReference type="GO" id="GO:0005737">
    <property type="term" value="C:cytoplasm"/>
    <property type="evidence" value="ECO:0007669"/>
    <property type="project" value="UniProtKB-SubCell"/>
</dbReference>
<evidence type="ECO:0000256" key="7">
    <source>
        <dbReference type="HAMAP-Rule" id="MF_02207"/>
    </source>
</evidence>
<keyword evidence="9" id="KW-1185">Reference proteome</keyword>
<feature type="binding site" evidence="7">
    <location>
        <begin position="292"/>
        <end position="295"/>
    </location>
    <ligand>
        <name>ATP</name>
        <dbReference type="ChEBI" id="CHEBI:30616"/>
    </ligand>
</feature>
<evidence type="ECO:0000256" key="1">
    <source>
        <dbReference type="ARBA" id="ARBA00007381"/>
    </source>
</evidence>
<dbReference type="Proteomes" id="UP000220133">
    <property type="component" value="Chromosome"/>
</dbReference>
<feature type="binding site" evidence="7">
    <location>
        <begin position="210"/>
        <end position="213"/>
    </location>
    <ligand>
        <name>ATP</name>
        <dbReference type="ChEBI" id="CHEBI:30616"/>
    </ligand>
</feature>
<dbReference type="InterPro" id="IPR056546">
    <property type="entry name" value="MreB_MamK-like"/>
</dbReference>
<organism evidence="8 9">
    <name type="scientific">Chitinophaga caeni</name>
    <dbReference type="NCBI Taxonomy" id="2029983"/>
    <lineage>
        <taxon>Bacteria</taxon>
        <taxon>Pseudomonadati</taxon>
        <taxon>Bacteroidota</taxon>
        <taxon>Chitinophagia</taxon>
        <taxon>Chitinophagales</taxon>
        <taxon>Chitinophagaceae</taxon>
        <taxon>Chitinophaga</taxon>
    </lineage>
</organism>
<reference evidence="8 9" key="1">
    <citation type="submission" date="2017-10" db="EMBL/GenBank/DDBJ databases">
        <title>Paenichitinophaga pekingensis gen. nov., sp. nov., isolated from activated sludge.</title>
        <authorList>
            <person name="Jin D."/>
            <person name="Kong X."/>
            <person name="Deng Y."/>
            <person name="Bai Z."/>
        </authorList>
    </citation>
    <scope>NUCLEOTIDE SEQUENCE [LARGE SCALE GENOMIC DNA]</scope>
    <source>
        <strain evidence="8 9">13</strain>
    </source>
</reference>
<comment type="subunit">
    <text evidence="7">Forms polymers.</text>
</comment>
<dbReference type="GO" id="GO:0008360">
    <property type="term" value="P:regulation of cell shape"/>
    <property type="evidence" value="ECO:0007669"/>
    <property type="project" value="UniProtKB-UniRule"/>
</dbReference>
<dbReference type="InterPro" id="IPR004000">
    <property type="entry name" value="Actin"/>
</dbReference>
<dbReference type="PRINTS" id="PR01652">
    <property type="entry name" value="SHAPEPROTEIN"/>
</dbReference>
<dbReference type="Pfam" id="PF06723">
    <property type="entry name" value="MreB_Mbl"/>
    <property type="match status" value="1"/>
</dbReference>
<keyword evidence="4 7" id="KW-0067">ATP-binding</keyword>